<evidence type="ECO:0000313" key="2">
    <source>
        <dbReference type="EMBL" id="KAK7504225.1"/>
    </source>
</evidence>
<reference evidence="2 3" key="1">
    <citation type="journal article" date="2023" name="Sci. Data">
        <title>Genome assembly of the Korean intertidal mud-creeper Batillaria attramentaria.</title>
        <authorList>
            <person name="Patra A.K."/>
            <person name="Ho P.T."/>
            <person name="Jun S."/>
            <person name="Lee S.J."/>
            <person name="Kim Y."/>
            <person name="Won Y.J."/>
        </authorList>
    </citation>
    <scope>NUCLEOTIDE SEQUENCE [LARGE SCALE GENOMIC DNA]</scope>
    <source>
        <strain evidence="2">Wonlab-2016</strain>
    </source>
</reference>
<proteinExistence type="predicted"/>
<dbReference type="EMBL" id="JACVVK020000016">
    <property type="protein sequence ID" value="KAK7504225.1"/>
    <property type="molecule type" value="Genomic_DNA"/>
</dbReference>
<evidence type="ECO:0000256" key="1">
    <source>
        <dbReference type="SAM" id="Phobius"/>
    </source>
</evidence>
<comment type="caution">
    <text evidence="2">The sequence shown here is derived from an EMBL/GenBank/DDBJ whole genome shotgun (WGS) entry which is preliminary data.</text>
</comment>
<dbReference type="AlphaFoldDB" id="A0ABD0LYH1"/>
<keyword evidence="1" id="KW-0472">Membrane</keyword>
<keyword evidence="3" id="KW-1185">Reference proteome</keyword>
<keyword evidence="1" id="KW-0812">Transmembrane</keyword>
<sequence>MITNNTRPRHEVCILWDELFPSGNAAENPLLYSSKLNLHFWLFPSPGLYSVTARALSISSRSLKWTEPRAGGDTPAFKARAILSDDPLRWWVAATFSAAESVCVDTKNCVESTFCCHKRMGKYCLGRVWYAITGMFASLWVISIR</sequence>
<gene>
    <name evidence="2" type="ORF">BaRGS_00004529</name>
</gene>
<keyword evidence="1" id="KW-1133">Transmembrane helix</keyword>
<feature type="transmembrane region" description="Helical" evidence="1">
    <location>
        <begin position="128"/>
        <end position="144"/>
    </location>
</feature>
<evidence type="ECO:0000313" key="3">
    <source>
        <dbReference type="Proteomes" id="UP001519460"/>
    </source>
</evidence>
<dbReference type="Proteomes" id="UP001519460">
    <property type="component" value="Unassembled WGS sequence"/>
</dbReference>
<protein>
    <submittedName>
        <fullName evidence="2">Uncharacterized protein</fullName>
    </submittedName>
</protein>
<accession>A0ABD0LYH1</accession>
<organism evidence="2 3">
    <name type="scientific">Batillaria attramentaria</name>
    <dbReference type="NCBI Taxonomy" id="370345"/>
    <lineage>
        <taxon>Eukaryota</taxon>
        <taxon>Metazoa</taxon>
        <taxon>Spiralia</taxon>
        <taxon>Lophotrochozoa</taxon>
        <taxon>Mollusca</taxon>
        <taxon>Gastropoda</taxon>
        <taxon>Caenogastropoda</taxon>
        <taxon>Sorbeoconcha</taxon>
        <taxon>Cerithioidea</taxon>
        <taxon>Batillariidae</taxon>
        <taxon>Batillaria</taxon>
    </lineage>
</organism>
<name>A0ABD0LYH1_9CAEN</name>